<dbReference type="PANTHER" id="PTHR23030">
    <property type="entry name" value="PCD6 INTERACTING PROTEIN-RELATED"/>
    <property type="match status" value="1"/>
</dbReference>
<dbReference type="CDD" id="cd09235">
    <property type="entry name" value="V_Alix"/>
    <property type="match status" value="1"/>
</dbReference>
<dbReference type="CDD" id="cd09240">
    <property type="entry name" value="BRO1_Alix"/>
    <property type="match status" value="1"/>
</dbReference>
<dbReference type="Gene3D" id="1.20.120.560">
    <property type="entry name" value="alix/aip1 in complex with the ypdl late domain"/>
    <property type="match status" value="1"/>
</dbReference>
<feature type="domain" description="BRO1" evidence="3">
    <location>
        <begin position="3"/>
        <end position="394"/>
    </location>
</feature>
<keyword evidence="1" id="KW-0175">Coiled coil</keyword>
<dbReference type="Pfam" id="PF03097">
    <property type="entry name" value="BRO1"/>
    <property type="match status" value="1"/>
</dbReference>
<dbReference type="EMBL" id="HE646599">
    <property type="protein sequence ID" value="CCF17539.1"/>
    <property type="molecule type" value="mRNA"/>
</dbReference>
<dbReference type="GO" id="GO:0005768">
    <property type="term" value="C:endosome"/>
    <property type="evidence" value="ECO:0007669"/>
    <property type="project" value="TreeGrafter"/>
</dbReference>
<accession>I4EC35</accession>
<reference evidence="4" key="1">
    <citation type="submission" date="2011-12" db="EMBL/GenBank/DDBJ databases">
        <title>Identification and characterization of the Alix homologue, PlAlix, from the Mediterranean sea urchin Paracentrotus lividus.</title>
        <authorList>
            <person name="Romancino D.P."/>
            <person name="Anello L."/>
            <person name="Morici G."/>
            <person name="DAzzo A."/>
            <person name="Bongiovanni A."/>
            <person name="Di Bernardo M."/>
        </authorList>
    </citation>
    <scope>NUCLEOTIDE SEQUENCE</scope>
    <source>
        <tissue evidence="4">Unfertilized egg</tissue>
    </source>
</reference>
<dbReference type="GO" id="GO:0000281">
    <property type="term" value="P:mitotic cytokinesis"/>
    <property type="evidence" value="ECO:0007669"/>
    <property type="project" value="TreeGrafter"/>
</dbReference>
<protein>
    <submittedName>
        <fullName evidence="4">ALG-2 interacting protein X/1</fullName>
    </submittedName>
</protein>
<name>I4EC35_PARLI</name>
<evidence type="ECO:0000256" key="1">
    <source>
        <dbReference type="SAM" id="Coils"/>
    </source>
</evidence>
<dbReference type="PROSITE" id="PS51180">
    <property type="entry name" value="BRO1"/>
    <property type="match status" value="1"/>
</dbReference>
<sequence>MANFLAVPLKNSSEVELQRPLQNFIKNTYSDSIDGDEFSQQIKELSKQRSNAVCRKLDKHANSLDMLAKYYDQLVTMDGKLPIMEGQIAINFGWQDAFDKGSFLGGARKQSAPTAAFEKVCVLFNIAAMNSQVAALQSMDDDDGLKSAAKQFQTAAGIFSHVKGSVYSAVQQVRTYDMQPECLGALSSLMPAQAQESFLRKARKDKMKDVIISKVALSASELYTEAAKALSQPQVKDILPKDWIPTVLGKQYYMHAISEYHQALVCRASKSYGPEIARLMHASDLLSEVERKGGQAIDTKDFAARVGQELKAVRKDNDFIYHDVVPSRDKLTKPGTAQIAKLLELSTPFSTDSVDLFESLVPLSVHNAAVAYDNRKAEVVNREVGKLREASQLMNSVLASLNLPASIEDLKGDSVPQSVLEKSQGIKQKGGLEHIGRLFHELPELLKRNKEILDEAVSQLDEERNSDKQMKERFKEKWTRVPSDQLTTALRAESSKYQTILNNAVQADHVVKEKYQKSRPFIIILSKSEAEIAASLPSASGASALQGSPVVQELRQLMKDVEEIKTVREVLENEIKSATVDMKSNFMQALAADGAINEESMSNSCIDQTYSSLIQQVQESVRKQETILNNVQDANTRFSSAKQTNTSGQQREETLRNLASAYDSYMELTSNLQEGTKFYNDLTQILVKFQSKVVDLCFARKTEKEELLKDLTQSLAHQPTVPPPSAPTHHNTGQSAPPERPPASYRAPQSTAPPAQAPPQQPAPPPQQAPPSQSPAAAAASAPPPQAVPGGYPQQPSSAPQYQPMPSYAPYGGAPMAMPSPMPAYSAGGYGQQGGYPQQGYGQQQPQQPGYGYQQPPAQGYPGQVPPQQGYPTQPQQGYPQQPPYGYNPYGQQPPR</sequence>
<dbReference type="Pfam" id="PF13949">
    <property type="entry name" value="ALIX_LYPXL_bnd"/>
    <property type="match status" value="1"/>
</dbReference>
<feature type="compositionally biased region" description="Low complexity" evidence="2">
    <location>
        <begin position="789"/>
        <end position="827"/>
    </location>
</feature>
<dbReference type="AlphaFoldDB" id="I4EC35"/>
<dbReference type="Gene3D" id="1.20.140.50">
    <property type="entry name" value="alix/aip1 like domains"/>
    <property type="match status" value="1"/>
</dbReference>
<evidence type="ECO:0000313" key="4">
    <source>
        <dbReference type="EMBL" id="CCF17539.1"/>
    </source>
</evidence>
<dbReference type="Gene3D" id="1.25.40.280">
    <property type="entry name" value="alix/aip1 like domains"/>
    <property type="match status" value="1"/>
</dbReference>
<proteinExistence type="evidence at transcript level"/>
<dbReference type="SMART" id="SM01041">
    <property type="entry name" value="BRO1"/>
    <property type="match status" value="1"/>
</dbReference>
<feature type="compositionally biased region" description="Low complexity" evidence="2">
    <location>
        <begin position="835"/>
        <end position="896"/>
    </location>
</feature>
<feature type="compositionally biased region" description="Pro residues" evidence="2">
    <location>
        <begin position="755"/>
        <end position="773"/>
    </location>
</feature>
<dbReference type="InterPro" id="IPR025304">
    <property type="entry name" value="ALIX_V_dom"/>
</dbReference>
<feature type="region of interest" description="Disordered" evidence="2">
    <location>
        <begin position="716"/>
        <end position="896"/>
    </location>
</feature>
<gene>
    <name evidence="4" type="primary">Alix</name>
</gene>
<dbReference type="FunFam" id="1.25.40.280:FF:000001">
    <property type="entry name" value="programmed cell death 6-interacting protein-like isoform X1"/>
    <property type="match status" value="1"/>
</dbReference>
<dbReference type="InterPro" id="IPR038499">
    <property type="entry name" value="BRO1_sf"/>
</dbReference>
<organism evidence="4">
    <name type="scientific">Paracentrotus lividus</name>
    <name type="common">Common sea urchin</name>
    <dbReference type="NCBI Taxonomy" id="7656"/>
    <lineage>
        <taxon>Eukaryota</taxon>
        <taxon>Metazoa</taxon>
        <taxon>Echinodermata</taxon>
        <taxon>Eleutherozoa</taxon>
        <taxon>Echinozoa</taxon>
        <taxon>Echinoidea</taxon>
        <taxon>Euechinoidea</taxon>
        <taxon>Echinacea</taxon>
        <taxon>Camarodonta</taxon>
        <taxon>Echinidea</taxon>
        <taxon>Echinidae</taxon>
        <taxon>Paracentrotus</taxon>
    </lineage>
</organism>
<feature type="coiled-coil region" evidence="1">
    <location>
        <begin position="446"/>
        <end position="477"/>
    </location>
</feature>
<feature type="coiled-coil region" evidence="1">
    <location>
        <begin position="554"/>
        <end position="581"/>
    </location>
</feature>
<dbReference type="PANTHER" id="PTHR23030:SF39">
    <property type="entry name" value="PROGRAMMED CELL DEATH 6-INTERACTING PROTEIN"/>
    <property type="match status" value="1"/>
</dbReference>
<evidence type="ECO:0000259" key="3">
    <source>
        <dbReference type="PROSITE" id="PS51180"/>
    </source>
</evidence>
<dbReference type="InterPro" id="IPR004328">
    <property type="entry name" value="BRO1_dom"/>
</dbReference>
<evidence type="ECO:0000256" key="2">
    <source>
        <dbReference type="SAM" id="MobiDB-lite"/>
    </source>
</evidence>